<organism evidence="15 16">
    <name type="scientific">Pseudomonas jessenii</name>
    <dbReference type="NCBI Taxonomy" id="77298"/>
    <lineage>
        <taxon>Bacteria</taxon>
        <taxon>Pseudomonadati</taxon>
        <taxon>Pseudomonadota</taxon>
        <taxon>Gammaproteobacteria</taxon>
        <taxon>Pseudomonadales</taxon>
        <taxon>Pseudomonadaceae</taxon>
        <taxon>Pseudomonas</taxon>
    </lineage>
</organism>
<dbReference type="InterPro" id="IPR000014">
    <property type="entry name" value="PAS"/>
</dbReference>
<evidence type="ECO:0000256" key="8">
    <source>
        <dbReference type="ARBA" id="ARBA00022840"/>
    </source>
</evidence>
<evidence type="ECO:0000256" key="10">
    <source>
        <dbReference type="SAM" id="Coils"/>
    </source>
</evidence>
<dbReference type="RefSeq" id="WP_057716570.1">
    <property type="nucleotide sequence ID" value="NZ_FNTC01000002.1"/>
</dbReference>
<evidence type="ECO:0000256" key="4">
    <source>
        <dbReference type="ARBA" id="ARBA00022553"/>
    </source>
</evidence>
<keyword evidence="7 15" id="KW-0418">Kinase</keyword>
<dbReference type="Proteomes" id="UP000198542">
    <property type="component" value="Unassembled WGS sequence"/>
</dbReference>
<evidence type="ECO:0000256" key="6">
    <source>
        <dbReference type="ARBA" id="ARBA00022741"/>
    </source>
</evidence>
<feature type="domain" description="HAMP" evidence="14">
    <location>
        <begin position="185"/>
        <end position="238"/>
    </location>
</feature>
<name>A0A231GLK9_PSEJE</name>
<keyword evidence="11" id="KW-0812">Transmembrane</keyword>
<dbReference type="SUPFAM" id="SSF55874">
    <property type="entry name" value="ATPase domain of HSP90 chaperone/DNA topoisomerase II/histidine kinase"/>
    <property type="match status" value="1"/>
</dbReference>
<keyword evidence="4" id="KW-0597">Phosphoprotein</keyword>
<evidence type="ECO:0000259" key="13">
    <source>
        <dbReference type="PROSITE" id="PS50112"/>
    </source>
</evidence>
<dbReference type="InterPro" id="IPR005467">
    <property type="entry name" value="His_kinase_dom"/>
</dbReference>
<dbReference type="SUPFAM" id="SSF55785">
    <property type="entry name" value="PYP-like sensor domain (PAS domain)"/>
    <property type="match status" value="1"/>
</dbReference>
<evidence type="ECO:0000256" key="9">
    <source>
        <dbReference type="ARBA" id="ARBA00023012"/>
    </source>
</evidence>
<dbReference type="PANTHER" id="PTHR43065:SF42">
    <property type="entry name" value="TWO-COMPONENT SENSOR PPRA"/>
    <property type="match status" value="1"/>
</dbReference>
<dbReference type="SMART" id="SM00091">
    <property type="entry name" value="PAS"/>
    <property type="match status" value="1"/>
</dbReference>
<dbReference type="InterPro" id="IPR013767">
    <property type="entry name" value="PAS_fold"/>
</dbReference>
<dbReference type="Pfam" id="PF02518">
    <property type="entry name" value="HATPase_c"/>
    <property type="match status" value="1"/>
</dbReference>
<evidence type="ECO:0000256" key="1">
    <source>
        <dbReference type="ARBA" id="ARBA00000085"/>
    </source>
</evidence>
<keyword evidence="11" id="KW-1133">Transmembrane helix</keyword>
<comment type="subcellular location">
    <subcellularLocation>
        <location evidence="2">Membrane</location>
    </subcellularLocation>
</comment>
<dbReference type="InterPro" id="IPR036890">
    <property type="entry name" value="HATPase_C_sf"/>
</dbReference>
<evidence type="ECO:0000256" key="2">
    <source>
        <dbReference type="ARBA" id="ARBA00004370"/>
    </source>
</evidence>
<keyword evidence="5" id="KW-0808">Transferase</keyword>
<dbReference type="PRINTS" id="PR00344">
    <property type="entry name" value="BCTRLSENSOR"/>
</dbReference>
<evidence type="ECO:0000256" key="11">
    <source>
        <dbReference type="SAM" id="Phobius"/>
    </source>
</evidence>
<dbReference type="InterPro" id="IPR003594">
    <property type="entry name" value="HATPase_dom"/>
</dbReference>
<feature type="domain" description="PAS" evidence="13">
    <location>
        <begin position="285"/>
        <end position="336"/>
    </location>
</feature>
<feature type="domain" description="Histidine kinase" evidence="12">
    <location>
        <begin position="419"/>
        <end position="665"/>
    </location>
</feature>
<evidence type="ECO:0000313" key="16">
    <source>
        <dbReference type="Proteomes" id="UP000198542"/>
    </source>
</evidence>
<feature type="transmembrane region" description="Helical" evidence="11">
    <location>
        <begin position="155"/>
        <end position="179"/>
    </location>
</feature>
<keyword evidence="6" id="KW-0547">Nucleotide-binding</keyword>
<dbReference type="SMART" id="SM00388">
    <property type="entry name" value="HisKA"/>
    <property type="match status" value="1"/>
</dbReference>
<dbReference type="AlphaFoldDB" id="A0A231GLK9"/>
<dbReference type="InterPro" id="IPR003661">
    <property type="entry name" value="HisK_dim/P_dom"/>
</dbReference>
<evidence type="ECO:0000256" key="7">
    <source>
        <dbReference type="ARBA" id="ARBA00022777"/>
    </source>
</evidence>
<dbReference type="PROSITE" id="PS50109">
    <property type="entry name" value="HIS_KIN"/>
    <property type="match status" value="1"/>
</dbReference>
<protein>
    <recommendedName>
        <fullName evidence="3">histidine kinase</fullName>
        <ecNumber evidence="3">2.7.13.3</ecNumber>
    </recommendedName>
</protein>
<dbReference type="Gene3D" id="3.30.565.10">
    <property type="entry name" value="Histidine kinase-like ATPase, C-terminal domain"/>
    <property type="match status" value="1"/>
</dbReference>
<dbReference type="CDD" id="cd00082">
    <property type="entry name" value="HisKA"/>
    <property type="match status" value="1"/>
</dbReference>
<dbReference type="CDD" id="cd00130">
    <property type="entry name" value="PAS"/>
    <property type="match status" value="1"/>
</dbReference>
<dbReference type="Gene3D" id="3.30.450.20">
    <property type="entry name" value="PAS domain"/>
    <property type="match status" value="1"/>
</dbReference>
<keyword evidence="9" id="KW-0902">Two-component regulatory system</keyword>
<keyword evidence="11" id="KW-0472">Membrane</keyword>
<dbReference type="InterPro" id="IPR003660">
    <property type="entry name" value="HAMP_dom"/>
</dbReference>
<evidence type="ECO:0000313" key="15">
    <source>
        <dbReference type="EMBL" id="SEC83304.1"/>
    </source>
</evidence>
<evidence type="ECO:0000259" key="14">
    <source>
        <dbReference type="PROSITE" id="PS50885"/>
    </source>
</evidence>
<dbReference type="Pfam" id="PF00989">
    <property type="entry name" value="PAS"/>
    <property type="match status" value="1"/>
</dbReference>
<dbReference type="Gene3D" id="1.10.287.130">
    <property type="match status" value="1"/>
</dbReference>
<accession>A0A231GLK9</accession>
<sequence length="678" mass="75469">MPLRQRLENLPVGQKLLAALLVLMVTVLLVANLTFISAAYYISQESMAPQALQTIGRLISNPSLASEALASPQSAERLLNELNSYSPLRAAALYDGKGERLAQLQHGDNLELPKRFRHIEDWQATEFRTNQVIPLPRTGAAPGHLLLVATSELPVAFYTGTLTASLGILIFSVLLWLIIARQIKRLITRPIHQLEELSRQVTREENYALRASRGNHDEIGSLAEAFNTMLSRIEAREQQLKRARDDSQAAYDQAQGLAEETRHTNRKLELEVQVRSKIEKKLTGFQNYLNSIIDSMPSALIALDEQLYVTQWNQEASALSGTRLDEALNQPIFLAFEPLKPFLPQLKETVEQHTVAKIERVTWLKDDEPRHYALTFYPLMGGAGRGVVIRIDDITQRLSLEEMMVQSEKMLSVGGLAAGMAHEINNPLGAILHNVQNIRRRLSPDLPKNLEVAEQAGIELTTVNQYLQVREVPQLLDGIQQAGARAAKIVTHMLSFSRRSTRQMAPCDLPALIDQAVEIAGNDFDLAIGFDFKGQAIIRQFDPALGPVPGTANELEQVLLNLLKNAAQAIHQREDDSEPGRIILRTRLNPPWAEIQVEDNGIGMSESVRKRTFEPFFTTKEIGQGTGLGLSVSYFIVTNNHKGQMEVQSTLGQGTCFTLRLPLASTPPVSQQLNLLSR</sequence>
<dbReference type="PROSITE" id="PS50885">
    <property type="entry name" value="HAMP"/>
    <property type="match status" value="1"/>
</dbReference>
<dbReference type="GO" id="GO:0016020">
    <property type="term" value="C:membrane"/>
    <property type="evidence" value="ECO:0007669"/>
    <property type="project" value="UniProtKB-SubCell"/>
</dbReference>
<dbReference type="NCBIfam" id="TIGR00229">
    <property type="entry name" value="sensory_box"/>
    <property type="match status" value="1"/>
</dbReference>
<dbReference type="SMART" id="SM00304">
    <property type="entry name" value="HAMP"/>
    <property type="match status" value="1"/>
</dbReference>
<dbReference type="Gene3D" id="6.10.340.10">
    <property type="match status" value="1"/>
</dbReference>
<dbReference type="SMART" id="SM00387">
    <property type="entry name" value="HATPase_c"/>
    <property type="match status" value="1"/>
</dbReference>
<comment type="catalytic activity">
    <reaction evidence="1">
        <text>ATP + protein L-histidine = ADP + protein N-phospho-L-histidine.</text>
        <dbReference type="EC" id="2.7.13.3"/>
    </reaction>
</comment>
<gene>
    <name evidence="15" type="ORF">SAMN04490187_5908</name>
</gene>
<reference evidence="16" key="1">
    <citation type="submission" date="2016-10" db="EMBL/GenBank/DDBJ databases">
        <authorList>
            <person name="Varghese N."/>
            <person name="Submissions S."/>
        </authorList>
    </citation>
    <scope>NUCLEOTIDE SEQUENCE [LARGE SCALE GENOMIC DNA]</scope>
    <source>
        <strain evidence="16">BS3660</strain>
    </source>
</reference>
<evidence type="ECO:0000256" key="5">
    <source>
        <dbReference type="ARBA" id="ARBA00022679"/>
    </source>
</evidence>
<proteinExistence type="predicted"/>
<dbReference type="GO" id="GO:0005524">
    <property type="term" value="F:ATP binding"/>
    <property type="evidence" value="ECO:0007669"/>
    <property type="project" value="UniProtKB-KW"/>
</dbReference>
<dbReference type="Pfam" id="PF00672">
    <property type="entry name" value="HAMP"/>
    <property type="match status" value="1"/>
</dbReference>
<dbReference type="InterPro" id="IPR004358">
    <property type="entry name" value="Sig_transdc_His_kin-like_C"/>
</dbReference>
<keyword evidence="8" id="KW-0067">ATP-binding</keyword>
<evidence type="ECO:0000259" key="12">
    <source>
        <dbReference type="PROSITE" id="PS50109"/>
    </source>
</evidence>
<evidence type="ECO:0000256" key="3">
    <source>
        <dbReference type="ARBA" id="ARBA00012438"/>
    </source>
</evidence>
<dbReference type="PROSITE" id="PS50112">
    <property type="entry name" value="PAS"/>
    <property type="match status" value="1"/>
</dbReference>
<dbReference type="SUPFAM" id="SSF158472">
    <property type="entry name" value="HAMP domain-like"/>
    <property type="match status" value="1"/>
</dbReference>
<keyword evidence="16" id="KW-1185">Reference proteome</keyword>
<dbReference type="PANTHER" id="PTHR43065">
    <property type="entry name" value="SENSOR HISTIDINE KINASE"/>
    <property type="match status" value="1"/>
</dbReference>
<dbReference type="EMBL" id="FNTC01000002">
    <property type="protein sequence ID" value="SEC83304.1"/>
    <property type="molecule type" value="Genomic_DNA"/>
</dbReference>
<keyword evidence="10" id="KW-0175">Coiled coil</keyword>
<dbReference type="SUPFAM" id="SSF47384">
    <property type="entry name" value="Homodimeric domain of signal transducing histidine kinase"/>
    <property type="match status" value="1"/>
</dbReference>
<dbReference type="CDD" id="cd06225">
    <property type="entry name" value="HAMP"/>
    <property type="match status" value="1"/>
</dbReference>
<feature type="coiled-coil region" evidence="10">
    <location>
        <begin position="230"/>
        <end position="271"/>
    </location>
</feature>
<dbReference type="GO" id="GO:0000155">
    <property type="term" value="F:phosphorelay sensor kinase activity"/>
    <property type="evidence" value="ECO:0007669"/>
    <property type="project" value="InterPro"/>
</dbReference>
<dbReference type="InterPro" id="IPR035965">
    <property type="entry name" value="PAS-like_dom_sf"/>
</dbReference>
<dbReference type="InterPro" id="IPR036097">
    <property type="entry name" value="HisK_dim/P_sf"/>
</dbReference>
<feature type="transmembrane region" description="Helical" evidence="11">
    <location>
        <begin position="16"/>
        <end position="42"/>
    </location>
</feature>
<dbReference type="EC" id="2.7.13.3" evidence="3"/>
<dbReference type="GO" id="GO:0006355">
    <property type="term" value="P:regulation of DNA-templated transcription"/>
    <property type="evidence" value="ECO:0007669"/>
    <property type="project" value="InterPro"/>
</dbReference>